<dbReference type="InterPro" id="IPR003004">
    <property type="entry name" value="GspF/PilC"/>
</dbReference>
<keyword evidence="5 8" id="KW-0812">Transmembrane</keyword>
<feature type="transmembrane region" description="Helical" evidence="8">
    <location>
        <begin position="220"/>
        <end position="246"/>
    </location>
</feature>
<dbReference type="EMBL" id="CP009043">
    <property type="protein sequence ID" value="AII14755.1"/>
    <property type="molecule type" value="Genomic_DNA"/>
</dbReference>
<dbReference type="STRING" id="1244531.CIG2463D_0917"/>
<dbReference type="AlphaFoldDB" id="A0A076F951"/>
<dbReference type="GO" id="GO:0005886">
    <property type="term" value="C:plasma membrane"/>
    <property type="evidence" value="ECO:0007669"/>
    <property type="project" value="UniProtKB-SubCell"/>
</dbReference>
<comment type="similarity">
    <text evidence="2">Belongs to the GSP F family.</text>
</comment>
<evidence type="ECO:0000259" key="9">
    <source>
        <dbReference type="Pfam" id="PF00482"/>
    </source>
</evidence>
<dbReference type="eggNOG" id="COG1459">
    <property type="taxonomic scope" value="Bacteria"/>
</dbReference>
<dbReference type="FunFam" id="1.20.81.30:FF:000001">
    <property type="entry name" value="Type II secretion system protein F"/>
    <property type="match status" value="1"/>
</dbReference>
<dbReference type="RefSeq" id="WP_038454222.1">
    <property type="nucleotide sequence ID" value="NZ_CP009043.1"/>
</dbReference>
<dbReference type="InterPro" id="IPR042094">
    <property type="entry name" value="T2SS_GspF_sf"/>
</dbReference>
<protein>
    <submittedName>
        <fullName evidence="10">Transformation system, type II secretion system membrane protein CtsF</fullName>
    </submittedName>
</protein>
<dbReference type="Proteomes" id="UP000028486">
    <property type="component" value="Chromosome"/>
</dbReference>
<proteinExistence type="inferred from homology"/>
<evidence type="ECO:0000313" key="10">
    <source>
        <dbReference type="EMBL" id="AII14755.1"/>
    </source>
</evidence>
<feature type="transmembrane region" description="Helical" evidence="8">
    <location>
        <begin position="267"/>
        <end position="287"/>
    </location>
</feature>
<feature type="domain" description="Type II secretion system protein GspF" evidence="9">
    <location>
        <begin position="79"/>
        <end position="201"/>
    </location>
</feature>
<evidence type="ECO:0000313" key="11">
    <source>
        <dbReference type="Proteomes" id="UP000028486"/>
    </source>
</evidence>
<evidence type="ECO:0000256" key="3">
    <source>
        <dbReference type="ARBA" id="ARBA00022475"/>
    </source>
</evidence>
<reference evidence="11" key="1">
    <citation type="journal article" date="2014" name="Genome Announc.">
        <title>Complete Genome Sequence of Campylobacter iguaniorum Strain 1485ET, Isolated from a Bearded Dragon (Pogona vitticeps).</title>
        <authorList>
            <person name="Gilbert M.J."/>
            <person name="Miller W.G."/>
            <person name="Yee E."/>
            <person name="Kik M."/>
            <person name="Wagenaar J.A."/>
            <person name="Duim B."/>
        </authorList>
    </citation>
    <scope>NUCLEOTIDE SEQUENCE [LARGE SCALE GENOMIC DNA]</scope>
    <source>
        <strain evidence="11">1485E</strain>
    </source>
</reference>
<evidence type="ECO:0000256" key="8">
    <source>
        <dbReference type="SAM" id="Phobius"/>
    </source>
</evidence>
<evidence type="ECO:0000256" key="1">
    <source>
        <dbReference type="ARBA" id="ARBA00004429"/>
    </source>
</evidence>
<dbReference type="PATRIC" id="fig|1244531.5.peg.917"/>
<feature type="domain" description="Type II secretion system protein GspF" evidence="9">
    <location>
        <begin position="282"/>
        <end position="404"/>
    </location>
</feature>
<evidence type="ECO:0000256" key="4">
    <source>
        <dbReference type="ARBA" id="ARBA00022519"/>
    </source>
</evidence>
<keyword evidence="6 8" id="KW-1133">Transmembrane helix</keyword>
<name>A0A076F951_9BACT</name>
<feature type="transmembrane region" description="Helical" evidence="8">
    <location>
        <begin position="385"/>
        <end position="406"/>
    </location>
</feature>
<sequence>MRVYEVEQIINYKRQKVFIRAENLTEAREIASKNNQGIIIKITQTKNIPLDMQIAELKEQFGKSMRFSKIKIPGLVASIRQLSVMTNAGISIHDSIKEVAKSTTDKKLKMIFEGANNDLNAGMSLTESLMAYEKDLGNIVIAMVRLGEEAGNLAEALKKLADILQEVWNNQVKFKKAIRYPITVVVAIALAFIVLMVFVVPKFRDIFEQLNATLPLPTRILLGIESGINNYGEYLLIGFIAFVFLIKKIYQKNDTFKSIVDRYVLKIYLIGGIIFYSTMSRFSLVFAELIKAGIPIAEALDTACMTIQNSYMKNKMLSVKQNVQRGNSLNDSFKDTGLYESMLIQMISAGEKSGSLDSMLEKVTDYYKEKFDNIIDNIASYIEPILLVFIAAMVILLGLGIFMPMWDMANAVR</sequence>
<evidence type="ECO:0000256" key="6">
    <source>
        <dbReference type="ARBA" id="ARBA00022989"/>
    </source>
</evidence>
<dbReference type="KEGG" id="caj:CIG1485E_0917"/>
<evidence type="ECO:0000256" key="7">
    <source>
        <dbReference type="ARBA" id="ARBA00023136"/>
    </source>
</evidence>
<dbReference type="PRINTS" id="PR00812">
    <property type="entry name" value="BCTERIALGSPF"/>
</dbReference>
<keyword evidence="4" id="KW-0997">Cell inner membrane</keyword>
<dbReference type="GO" id="GO:0015628">
    <property type="term" value="P:protein secretion by the type II secretion system"/>
    <property type="evidence" value="ECO:0007669"/>
    <property type="project" value="TreeGrafter"/>
</dbReference>
<organism evidence="10 11">
    <name type="scientific">Campylobacter iguaniorum</name>
    <dbReference type="NCBI Taxonomy" id="1244531"/>
    <lineage>
        <taxon>Bacteria</taxon>
        <taxon>Pseudomonadati</taxon>
        <taxon>Campylobacterota</taxon>
        <taxon>Epsilonproteobacteria</taxon>
        <taxon>Campylobacterales</taxon>
        <taxon>Campylobacteraceae</taxon>
        <taxon>Campylobacter</taxon>
    </lineage>
</organism>
<dbReference type="Pfam" id="PF00482">
    <property type="entry name" value="T2SSF"/>
    <property type="match status" value="2"/>
</dbReference>
<dbReference type="Gene3D" id="1.20.81.30">
    <property type="entry name" value="Type II secretion system (T2SS), domain F"/>
    <property type="match status" value="2"/>
</dbReference>
<keyword evidence="3" id="KW-1003">Cell membrane</keyword>
<dbReference type="PANTHER" id="PTHR30012">
    <property type="entry name" value="GENERAL SECRETION PATHWAY PROTEIN"/>
    <property type="match status" value="1"/>
</dbReference>
<evidence type="ECO:0000256" key="2">
    <source>
        <dbReference type="ARBA" id="ARBA00005745"/>
    </source>
</evidence>
<accession>A0A076F951</accession>
<comment type="subcellular location">
    <subcellularLocation>
        <location evidence="1">Cell inner membrane</location>
        <topology evidence="1">Multi-pass membrane protein</topology>
    </subcellularLocation>
</comment>
<keyword evidence="7 8" id="KW-0472">Membrane</keyword>
<feature type="transmembrane region" description="Helical" evidence="8">
    <location>
        <begin position="180"/>
        <end position="200"/>
    </location>
</feature>
<gene>
    <name evidence="10" type="primary">ctsF</name>
    <name evidence="10" type="ORF">CIG1485E_0917</name>
</gene>
<dbReference type="OrthoDB" id="9805682at2"/>
<evidence type="ECO:0000256" key="5">
    <source>
        <dbReference type="ARBA" id="ARBA00022692"/>
    </source>
</evidence>
<dbReference type="InterPro" id="IPR018076">
    <property type="entry name" value="T2SS_GspF_dom"/>
</dbReference>
<dbReference type="PANTHER" id="PTHR30012:SF4">
    <property type="entry name" value="MSHA BIOGENESIS PROTEIN MSHG"/>
    <property type="match status" value="1"/>
</dbReference>
<keyword evidence="11" id="KW-1185">Reference proteome</keyword>
<dbReference type="HOGENOM" id="CLU_035032_2_2_7"/>